<protein>
    <submittedName>
        <fullName evidence="2">Uncharacterized protein</fullName>
    </submittedName>
</protein>
<organism evidence="2 3">
    <name type="scientific">Tieghemostelium lacteum</name>
    <name type="common">Slime mold</name>
    <name type="synonym">Dictyostelium lacteum</name>
    <dbReference type="NCBI Taxonomy" id="361077"/>
    <lineage>
        <taxon>Eukaryota</taxon>
        <taxon>Amoebozoa</taxon>
        <taxon>Evosea</taxon>
        <taxon>Eumycetozoa</taxon>
        <taxon>Dictyostelia</taxon>
        <taxon>Dictyosteliales</taxon>
        <taxon>Raperosteliaceae</taxon>
        <taxon>Tieghemostelium</taxon>
    </lineage>
</organism>
<feature type="compositionally biased region" description="Basic and acidic residues" evidence="1">
    <location>
        <begin position="532"/>
        <end position="554"/>
    </location>
</feature>
<dbReference type="InterPro" id="IPR015374">
    <property type="entry name" value="ChAPs"/>
</dbReference>
<dbReference type="Pfam" id="PF09295">
    <property type="entry name" value="ChAPs"/>
    <property type="match status" value="1"/>
</dbReference>
<feature type="compositionally biased region" description="Acidic residues" evidence="1">
    <location>
        <begin position="560"/>
        <end position="570"/>
    </location>
</feature>
<dbReference type="GO" id="GO:0006893">
    <property type="term" value="P:Golgi to plasma membrane transport"/>
    <property type="evidence" value="ECO:0007669"/>
    <property type="project" value="TreeGrafter"/>
</dbReference>
<gene>
    <name evidence="2" type="ORF">DLAC_10107</name>
</gene>
<dbReference type="EMBL" id="LODT01000041">
    <property type="protein sequence ID" value="KYQ89441.1"/>
    <property type="molecule type" value="Genomic_DNA"/>
</dbReference>
<evidence type="ECO:0000313" key="3">
    <source>
        <dbReference type="Proteomes" id="UP000076078"/>
    </source>
</evidence>
<comment type="caution">
    <text evidence="2">The sequence shown here is derived from an EMBL/GenBank/DDBJ whole genome shotgun (WGS) entry which is preliminary data.</text>
</comment>
<evidence type="ECO:0000256" key="1">
    <source>
        <dbReference type="SAM" id="MobiDB-lite"/>
    </source>
</evidence>
<dbReference type="Gene3D" id="1.25.40.10">
    <property type="entry name" value="Tetratricopeptide repeat domain"/>
    <property type="match status" value="1"/>
</dbReference>
<name>A0A151Z653_TIELA</name>
<dbReference type="SUPFAM" id="SSF48452">
    <property type="entry name" value="TPR-like"/>
    <property type="match status" value="1"/>
</dbReference>
<feature type="compositionally biased region" description="Low complexity" evidence="1">
    <location>
        <begin position="612"/>
        <end position="621"/>
    </location>
</feature>
<feature type="compositionally biased region" description="Low complexity" evidence="1">
    <location>
        <begin position="576"/>
        <end position="592"/>
    </location>
</feature>
<feature type="region of interest" description="Disordered" evidence="1">
    <location>
        <begin position="461"/>
        <end position="630"/>
    </location>
</feature>
<dbReference type="STRING" id="361077.A0A151Z653"/>
<dbReference type="Proteomes" id="UP000076078">
    <property type="component" value="Unassembled WGS sequence"/>
</dbReference>
<keyword evidence="3" id="KW-1185">Reference proteome</keyword>
<dbReference type="PANTHER" id="PTHR31975">
    <property type="entry name" value="BUD SITE SELECTION PROTEIN 7-RELATED"/>
    <property type="match status" value="1"/>
</dbReference>
<dbReference type="PANTHER" id="PTHR31975:SF1">
    <property type="entry name" value="BUD SITE SELECTION PROTEIN 7-RELATED"/>
    <property type="match status" value="1"/>
</dbReference>
<proteinExistence type="predicted"/>
<reference evidence="2 3" key="1">
    <citation type="submission" date="2015-12" db="EMBL/GenBank/DDBJ databases">
        <title>Dictyostelia acquired genes for synthesis and detection of signals that induce cell-type specialization by lateral gene transfer from prokaryotes.</title>
        <authorList>
            <person name="Gloeckner G."/>
            <person name="Schaap P."/>
        </authorList>
    </citation>
    <scope>NUCLEOTIDE SEQUENCE [LARGE SCALE GENOMIC DNA]</scope>
    <source>
        <strain evidence="2 3">TK</strain>
    </source>
</reference>
<feature type="compositionally biased region" description="Polar residues" evidence="1">
    <location>
        <begin position="464"/>
        <end position="531"/>
    </location>
</feature>
<evidence type="ECO:0000313" key="2">
    <source>
        <dbReference type="EMBL" id="KYQ89441.1"/>
    </source>
</evidence>
<dbReference type="OrthoDB" id="434695at2759"/>
<dbReference type="GO" id="GO:0034044">
    <property type="term" value="C:exomer complex"/>
    <property type="evidence" value="ECO:0007669"/>
    <property type="project" value="UniProtKB-ARBA"/>
</dbReference>
<dbReference type="InterPro" id="IPR011990">
    <property type="entry name" value="TPR-like_helical_dom_sf"/>
</dbReference>
<dbReference type="AlphaFoldDB" id="A0A151Z653"/>
<sequence length="858" mass="97301">MGEFINNIQEKIEAVIGEILEERQKSLCHFKGLGPPDLCVLTKSYEPPRFVPGLKPTKISSYHWVLGVDTSSTSSIAVYLSSLIDSQEKSSFGRGVYKIESCHFCCYNAFLKMDLHVEMPISAMNSVPVVYAIGRNNEKTVVEDVFWKETYLSSVLRHIQGGPPYLRPVKILPCLKDPKDELEFLKQCSSHFWSGRKLGSFDSEFIDQKSPNTEGLEVDDANNLLVSTLSNYFTIRNRYLPMLSFFEAFQSTEPCVSVPVAISLRLMTCGNDAVDVLESALDKQPNNTTILLELSKTLIHLAKRENPQTNSDKIQKLLLKALEHALKALSLRPKIIRAWGIASNILFLLGSVEWALLFLNNAPMAKEDHVTDRIGKTKYARVTPPPERPNILNVLEDDELEFDEEPGDEMLKCLTSVTLSGDSFNYYNYLITMYKKIGWKALVEKKANTLDEITRNKFKKIPTSLGNSGSVPQQKPSTPLTSSVNQVVSPSTSATNTSNENQQSFKDSHNATSPTNKIKATENTLTDSTDTSEIRHQIHEDPNISKEVLWRDEDVTSEGSDIENDQEDQETKDGNTSSTSPQTHTETTTEPTKQIENQLKEVDLASPNGGDPQPEQPTVTQQPPPQRPEWKETDLKIDNLSDILSSFIDNYGSDSLRDKLTKEYITLEFGQDVTLRAKLPITTSNKNLELAFHALFQDVKAHRMWIDEIEQKKLRLDTFNQLTMKQMNPTRTISDWLRLARLSYRLGELMESERLYKWIFDETRFNPRALLGLVQIFTEHNDIRNVLMSSSSIIKYYFSDKVKCMELHPTVERSILNVISINGLQKVRNIHSSLNDSHPSINGLFLDSVKWRSNGFDR</sequence>
<dbReference type="OMA" id="IEAYQHC"/>
<dbReference type="InParanoid" id="A0A151Z653"/>
<accession>A0A151Z653</accession>